<protein>
    <recommendedName>
        <fullName evidence="3">GIY-YIG domain-containing protein</fullName>
    </recommendedName>
</protein>
<dbReference type="AlphaFoldDB" id="A0A974CWK6"/>
<evidence type="ECO:0008006" key="3">
    <source>
        <dbReference type="Google" id="ProtNLM"/>
    </source>
</evidence>
<organism evidence="1 2">
    <name type="scientific">Xenopus laevis</name>
    <name type="common">African clawed frog</name>
    <dbReference type="NCBI Taxonomy" id="8355"/>
    <lineage>
        <taxon>Eukaryota</taxon>
        <taxon>Metazoa</taxon>
        <taxon>Chordata</taxon>
        <taxon>Craniata</taxon>
        <taxon>Vertebrata</taxon>
        <taxon>Euteleostomi</taxon>
        <taxon>Amphibia</taxon>
        <taxon>Batrachia</taxon>
        <taxon>Anura</taxon>
        <taxon>Pipoidea</taxon>
        <taxon>Pipidae</taxon>
        <taxon>Xenopodinae</taxon>
        <taxon>Xenopus</taxon>
        <taxon>Xenopus</taxon>
    </lineage>
</organism>
<accession>A0A974CWK6</accession>
<evidence type="ECO:0000313" key="1">
    <source>
        <dbReference type="EMBL" id="OCT81324.1"/>
    </source>
</evidence>
<gene>
    <name evidence="1" type="ORF">XELAEV_18028142mg</name>
</gene>
<dbReference type="EMBL" id="CM004474">
    <property type="protein sequence ID" value="OCT81324.1"/>
    <property type="molecule type" value="Genomic_DNA"/>
</dbReference>
<dbReference type="Proteomes" id="UP000694892">
    <property type="component" value="Chromosome 5L"/>
</dbReference>
<sequence length="226" mass="26439">MTLKIACKKALAMDRTSLLIRKKQQVQAKHNNNNQIRLIGDFSKEHKETLEQDRDLKQIIGDRSFITFRRSMNLRDRVTLHPHQVHVAARRNKGLQALVADIKEFNPAYFMNCKTTGSEYIMRCGCDKVYVGKTRREFRRILEHEGDVRNKRNTSVANHINELHDEHFKPTTRIGDIDNKLLQCEAKWIYWLNSRLCNGKFCANAIQKQKDIPNGLNEGFTFKPFL</sequence>
<reference evidence="2" key="1">
    <citation type="journal article" date="2016" name="Nature">
        <title>Genome evolution in the allotetraploid frog Xenopus laevis.</title>
        <authorList>
            <person name="Session A.M."/>
            <person name="Uno Y."/>
            <person name="Kwon T."/>
            <person name="Chapman J.A."/>
            <person name="Toyoda A."/>
            <person name="Takahashi S."/>
            <person name="Fukui A."/>
            <person name="Hikosaka A."/>
            <person name="Suzuki A."/>
            <person name="Kondo M."/>
            <person name="van Heeringen S.J."/>
            <person name="Quigley I."/>
            <person name="Heinz S."/>
            <person name="Ogino H."/>
            <person name="Ochi H."/>
            <person name="Hellsten U."/>
            <person name="Lyons J.B."/>
            <person name="Simakov O."/>
            <person name="Putnam N."/>
            <person name="Stites J."/>
            <person name="Kuroki Y."/>
            <person name="Tanaka T."/>
            <person name="Michiue T."/>
            <person name="Watanabe M."/>
            <person name="Bogdanovic O."/>
            <person name="Lister R."/>
            <person name="Georgiou G."/>
            <person name="Paranjpe S.S."/>
            <person name="van Kruijsbergen I."/>
            <person name="Shu S."/>
            <person name="Carlson J."/>
            <person name="Kinoshita T."/>
            <person name="Ohta Y."/>
            <person name="Mawaribuchi S."/>
            <person name="Jenkins J."/>
            <person name="Grimwood J."/>
            <person name="Schmutz J."/>
            <person name="Mitros T."/>
            <person name="Mozaffari S.V."/>
            <person name="Suzuki Y."/>
            <person name="Haramoto Y."/>
            <person name="Yamamoto T.S."/>
            <person name="Takagi C."/>
            <person name="Heald R."/>
            <person name="Miller K."/>
            <person name="Haudenschild C."/>
            <person name="Kitzman J."/>
            <person name="Nakayama T."/>
            <person name="Izutsu Y."/>
            <person name="Robert J."/>
            <person name="Fortriede J."/>
            <person name="Burns K."/>
            <person name="Lotay V."/>
            <person name="Karimi K."/>
            <person name="Yasuoka Y."/>
            <person name="Dichmann D.S."/>
            <person name="Flajnik M.F."/>
            <person name="Houston D.W."/>
            <person name="Shendure J."/>
            <person name="DuPasquier L."/>
            <person name="Vize P.D."/>
            <person name="Zorn A.M."/>
            <person name="Ito M."/>
            <person name="Marcotte E.M."/>
            <person name="Wallingford J.B."/>
            <person name="Ito Y."/>
            <person name="Asashima M."/>
            <person name="Ueno N."/>
            <person name="Matsuda Y."/>
            <person name="Veenstra G.J."/>
            <person name="Fujiyama A."/>
            <person name="Harland R.M."/>
            <person name="Taira M."/>
            <person name="Rokhsar D.S."/>
        </authorList>
    </citation>
    <scope>NUCLEOTIDE SEQUENCE [LARGE SCALE GENOMIC DNA]</scope>
    <source>
        <strain evidence="2">J</strain>
    </source>
</reference>
<proteinExistence type="predicted"/>
<evidence type="ECO:0000313" key="2">
    <source>
        <dbReference type="Proteomes" id="UP000694892"/>
    </source>
</evidence>
<name>A0A974CWK6_XENLA</name>